<keyword evidence="1" id="KW-0675">Receptor</keyword>
<name>A0ACD4VJT0_9CAUL</name>
<reference evidence="1" key="1">
    <citation type="submission" date="2023-03" db="EMBL/GenBank/DDBJ databases">
        <title>Genome sequence of Brevundimonas nasdae SJTX8.</title>
        <authorList>
            <person name="Liang R."/>
        </authorList>
    </citation>
    <scope>NUCLEOTIDE SEQUENCE</scope>
    <source>
        <strain evidence="1">X8</strain>
    </source>
</reference>
<evidence type="ECO:0000313" key="2">
    <source>
        <dbReference type="Proteomes" id="UP001302493"/>
    </source>
</evidence>
<evidence type="ECO:0000313" key="1">
    <source>
        <dbReference type="EMBL" id="WOB78273.1"/>
    </source>
</evidence>
<dbReference type="EMBL" id="CP119180">
    <property type="protein sequence ID" value="WOB78273.1"/>
    <property type="molecule type" value="Genomic_DNA"/>
</dbReference>
<keyword evidence="2" id="KW-1185">Reference proteome</keyword>
<dbReference type="Proteomes" id="UP001302493">
    <property type="component" value="Chromosome"/>
</dbReference>
<proteinExistence type="predicted"/>
<organism evidence="1 2">
    <name type="scientific">Brevundimonas nasdae</name>
    <dbReference type="NCBI Taxonomy" id="172043"/>
    <lineage>
        <taxon>Bacteria</taxon>
        <taxon>Pseudomonadati</taxon>
        <taxon>Pseudomonadota</taxon>
        <taxon>Alphaproteobacteria</taxon>
        <taxon>Caulobacterales</taxon>
        <taxon>Caulobacteraceae</taxon>
        <taxon>Brevundimonas</taxon>
    </lineage>
</organism>
<sequence>MSTKRTYLFGTTVLAGMIAAAAPAFAQQSTTTQTARQSTAPAQQATQVDEIVVTGTRIRSSEYNTANPVQIITSEQTDLRGVPDAATAILNSTLAVGSFQWNDQLTGYVTNGGGGTQSAALRGLGSTRTLTLLNGRRAGPAGTRGQVQAFDLGVIPSALIERTELLKDGASSIYGSDAVAGVINFITRTDFEGGAMNVYASVPVEGGGEVFKIDGAYGMKFDRGYLNFAGEYQKTEIQRRRDRDYTSCTVDYVFDPTTGERRDYIDPLTGEYKCYNQTSNYVSLLTSGQNIVRRSLIPGYNYPTLPANVNVPAAFQADWARFNVAGYPQTYLYTPSDNELWQNASVISPAERYSLVLNAGYQITPGVELYGEFLYNHRESSQIGSGQVFQTFAQRNIINGAPNNLPASNPNNPFGQPIQTVGIYESSSFQEIDYYRGVVGLRGDLGNWAWDVYGQYSLSDANYNNGPRIYLDRFLALNSPNVACTNTPLGGNVSNFNCADLPAGIPWTSDRIGRGQYTEAERNFLFFTENNTTTYKHGYVEAVISNNALFTLPAGDVGAAFGAQYRKEEIDDTPGPQAIARNVALFTTSGRTAGSDTVKEVFAEFEAPLLANLPLVDKLTLNVSGRYSDYDSYGDTTTYKAALNWQVTPEYRLRANYGTSFRAPSLFEQFLGAQVGYQGQTVDPCYDYTNNPDIDSQILAGCVADNASTTLGGSSVAVSSTGGRGVVEAETGKTFNAGIVWTPSFTNLNVAIDYYDIQIENAVSQFGANEIISRCYQGRTDFCALYTRVRTPGSSDAGKLATVNNAYVNVNEIGNRGIDLQISWTKDTPLGRLRFDTQHNFKLEDSETLEGETTDLIGLTYANGNGPAYAGNFYASLTRGDWTGFYGVDMIGKGSDLSLYATGALGALTKYSAVAASGFPVTNSSCTNVVAPTSCMVNKTYADFYVTHSASLRYRNEDGWSATLGVQNLWDEAPPTAGSRYNFRNGSAALNGYDMRGRRITLRIGKTF</sequence>
<protein>
    <submittedName>
        <fullName evidence="1">TonB-dependent receptor</fullName>
    </submittedName>
</protein>
<gene>
    <name evidence="1" type="ORF">PZA08_13315</name>
</gene>
<accession>A0ACD4VJT0</accession>